<feature type="transmembrane region" description="Helical" evidence="1">
    <location>
        <begin position="245"/>
        <end position="268"/>
    </location>
</feature>
<evidence type="ECO:0000313" key="4">
    <source>
        <dbReference type="Proteomes" id="UP000242869"/>
    </source>
</evidence>
<reference evidence="4" key="1">
    <citation type="submission" date="2016-10" db="EMBL/GenBank/DDBJ databases">
        <authorList>
            <person name="Varghese N."/>
            <person name="Submissions S."/>
        </authorList>
    </citation>
    <scope>NUCLEOTIDE SEQUENCE [LARGE SCALE GENOMIC DNA]</scope>
    <source>
        <strain evidence="4">DSM 6150</strain>
    </source>
</reference>
<feature type="domain" description="Dicarboxylate carrier MatC N-terminal" evidence="2">
    <location>
        <begin position="2"/>
        <end position="144"/>
    </location>
</feature>
<proteinExistence type="predicted"/>
<feature type="transmembrane region" description="Helical" evidence="1">
    <location>
        <begin position="217"/>
        <end position="239"/>
    </location>
</feature>
<dbReference type="AlphaFoldDB" id="A0A1I4ZB39"/>
<feature type="transmembrane region" description="Helical" evidence="1">
    <location>
        <begin position="361"/>
        <end position="383"/>
    </location>
</feature>
<dbReference type="EMBL" id="FOVE01000010">
    <property type="protein sequence ID" value="SFN47179.1"/>
    <property type="molecule type" value="Genomic_DNA"/>
</dbReference>
<accession>A0A1I4ZB39</accession>
<feature type="transmembrane region" description="Helical" evidence="1">
    <location>
        <begin position="168"/>
        <end position="196"/>
    </location>
</feature>
<feature type="transmembrane region" description="Helical" evidence="1">
    <location>
        <begin position="280"/>
        <end position="299"/>
    </location>
</feature>
<protein>
    <submittedName>
        <fullName evidence="3">Di-and tricarboxylate transporter</fullName>
    </submittedName>
</protein>
<dbReference type="Pfam" id="PF07158">
    <property type="entry name" value="MatC_N"/>
    <property type="match status" value="1"/>
</dbReference>
<evidence type="ECO:0000259" key="2">
    <source>
        <dbReference type="Pfam" id="PF07158"/>
    </source>
</evidence>
<organism evidence="3 4">
    <name type="scientific">Formivibrio citricus</name>
    <dbReference type="NCBI Taxonomy" id="83765"/>
    <lineage>
        <taxon>Bacteria</taxon>
        <taxon>Pseudomonadati</taxon>
        <taxon>Pseudomonadota</taxon>
        <taxon>Betaproteobacteria</taxon>
        <taxon>Neisseriales</taxon>
        <taxon>Chitinibacteraceae</taxon>
        <taxon>Formivibrio</taxon>
    </lineage>
</organism>
<feature type="transmembrane region" description="Helical" evidence="1">
    <location>
        <begin position="403"/>
        <end position="422"/>
    </location>
</feature>
<sequence length="426" mass="44756">MIIVAIVVSIALGYKTGINTGLFAIAFAYLIGCFGLNLEPSTVISFWPLHIFFIIFSVSVFYNFAIANGTLEKLAGHLILRCQKHPHSLPFAVFFSATLIAGMGPGFYTVLAFMAPLTLMLCDKTGMSRVLGAMAVNYGALAGANLMTSQSGIIFRELMQSAGATPEAAFINATGIFVVTLVIPVVVITGFFALSGNKDRVIFEAGKPAPFDAQQKTTLALVSVMLGIVLLVPVLHMLVPGNPGITFIYSKMDIGLVAAIFSVIALLLNLADEKKVLSMVPWSTLIMICGVGMLISIAIEAGSIEMLSGWIGSHLPAAIIPLAMCLIAAIMSLFSSTLGVVTPALFPIVPAIAAASGHSEMLLFASIVVGAQASAISPFSSGGSLILGASTSEECRTRLFPELLFKAVPIGWLMAITATLVLSRFG</sequence>
<dbReference type="InterPro" id="IPR009827">
    <property type="entry name" value="MatC_N"/>
</dbReference>
<feature type="transmembrane region" description="Helical" evidence="1">
    <location>
        <begin position="91"/>
        <end position="118"/>
    </location>
</feature>
<dbReference type="STRING" id="83765.SAMN05660284_01554"/>
<feature type="transmembrane region" description="Helical" evidence="1">
    <location>
        <begin position="50"/>
        <end position="71"/>
    </location>
</feature>
<dbReference type="RefSeq" id="WP_218142668.1">
    <property type="nucleotide sequence ID" value="NZ_FOVE01000010.1"/>
</dbReference>
<feature type="transmembrane region" description="Helical" evidence="1">
    <location>
        <begin position="319"/>
        <end position="349"/>
    </location>
</feature>
<keyword evidence="4" id="KW-1185">Reference proteome</keyword>
<evidence type="ECO:0000313" key="3">
    <source>
        <dbReference type="EMBL" id="SFN47179.1"/>
    </source>
</evidence>
<evidence type="ECO:0000256" key="1">
    <source>
        <dbReference type="SAM" id="Phobius"/>
    </source>
</evidence>
<keyword evidence="1" id="KW-0812">Transmembrane</keyword>
<keyword evidence="1" id="KW-0472">Membrane</keyword>
<gene>
    <name evidence="3" type="ORF">SAMN05660284_01554</name>
</gene>
<name>A0A1I4ZB39_9NEIS</name>
<keyword evidence="1" id="KW-1133">Transmembrane helix</keyword>
<dbReference type="Proteomes" id="UP000242869">
    <property type="component" value="Unassembled WGS sequence"/>
</dbReference>